<dbReference type="Proteomes" id="UP001317963">
    <property type="component" value="Chromosome"/>
</dbReference>
<evidence type="ECO:0000256" key="1">
    <source>
        <dbReference type="ARBA" id="ARBA00003294"/>
    </source>
</evidence>
<dbReference type="InterPro" id="IPR005263">
    <property type="entry name" value="DapA"/>
</dbReference>
<accession>A0ABY6Q8G7</accession>
<keyword evidence="8 12" id="KW-0457">Lysine biosynthesis</keyword>
<keyword evidence="5 12" id="KW-0963">Cytoplasm</keyword>
<dbReference type="SUPFAM" id="SSF51569">
    <property type="entry name" value="Aldolase"/>
    <property type="match status" value="1"/>
</dbReference>
<comment type="catalytic activity">
    <reaction evidence="11 12">
        <text>L-aspartate 4-semialdehyde + pyruvate = (2S,4S)-4-hydroxy-2,3,4,5-tetrahydrodipicolinate + H2O + H(+)</text>
        <dbReference type="Rhea" id="RHEA:34171"/>
        <dbReference type="ChEBI" id="CHEBI:15361"/>
        <dbReference type="ChEBI" id="CHEBI:15377"/>
        <dbReference type="ChEBI" id="CHEBI:15378"/>
        <dbReference type="ChEBI" id="CHEBI:67139"/>
        <dbReference type="ChEBI" id="CHEBI:537519"/>
        <dbReference type="EC" id="4.3.3.7"/>
    </reaction>
</comment>
<keyword evidence="9 12" id="KW-0456">Lyase</keyword>
<evidence type="ECO:0000256" key="8">
    <source>
        <dbReference type="ARBA" id="ARBA00023154"/>
    </source>
</evidence>
<dbReference type="PROSITE" id="PS00666">
    <property type="entry name" value="DHDPS_2"/>
    <property type="match status" value="1"/>
</dbReference>
<gene>
    <name evidence="12" type="primary">dapA</name>
    <name evidence="14" type="ORF">E0F26_11755</name>
</gene>
<dbReference type="InterPro" id="IPR002220">
    <property type="entry name" value="DapA-like"/>
</dbReference>
<dbReference type="RefSeq" id="WP_279241856.1">
    <property type="nucleotide sequence ID" value="NZ_CP036501.1"/>
</dbReference>
<comment type="similarity">
    <text evidence="3 12 13">Belongs to the DapA family.</text>
</comment>
<evidence type="ECO:0000256" key="13">
    <source>
        <dbReference type="PIRNR" id="PIRNR001365"/>
    </source>
</evidence>
<comment type="subunit">
    <text evidence="12">Homotetramer; dimer of dimers.</text>
</comment>
<dbReference type="PRINTS" id="PR00146">
    <property type="entry name" value="DHPICSNTHASE"/>
</dbReference>
<comment type="function">
    <text evidence="1 12">Catalyzes the condensation of (S)-aspartate-beta-semialdehyde [(S)-ASA] and pyruvate to 4-hydroxy-tetrahydrodipicolinate (HTPA).</text>
</comment>
<dbReference type="EC" id="4.3.3.7" evidence="4 12"/>
<dbReference type="NCBIfam" id="TIGR00674">
    <property type="entry name" value="dapA"/>
    <property type="match status" value="1"/>
</dbReference>
<proteinExistence type="inferred from homology"/>
<comment type="pathway">
    <text evidence="2 12">Amino-acid biosynthesis; L-lysine biosynthesis via DAP pathway; (S)-tetrahydrodipicolinate from L-aspartate: step 3/4.</text>
</comment>
<keyword evidence="6 12" id="KW-0028">Amino-acid biosynthesis</keyword>
<dbReference type="HAMAP" id="MF_00418">
    <property type="entry name" value="DapA"/>
    <property type="match status" value="1"/>
</dbReference>
<feature type="binding site" evidence="12">
    <location>
        <position position="45"/>
    </location>
    <ligand>
        <name>pyruvate</name>
        <dbReference type="ChEBI" id="CHEBI:15361"/>
    </ligand>
</feature>
<evidence type="ECO:0000313" key="15">
    <source>
        <dbReference type="Proteomes" id="UP001317963"/>
    </source>
</evidence>
<dbReference type="PANTHER" id="PTHR12128">
    <property type="entry name" value="DIHYDRODIPICOLINATE SYNTHASE"/>
    <property type="match status" value="1"/>
</dbReference>
<evidence type="ECO:0000256" key="12">
    <source>
        <dbReference type="HAMAP-Rule" id="MF_00418"/>
    </source>
</evidence>
<evidence type="ECO:0000256" key="9">
    <source>
        <dbReference type="ARBA" id="ARBA00023239"/>
    </source>
</evidence>
<dbReference type="EMBL" id="CP036501">
    <property type="protein sequence ID" value="UZP75369.1"/>
    <property type="molecule type" value="Genomic_DNA"/>
</dbReference>
<keyword evidence="7 12" id="KW-0220">Diaminopimelate biosynthesis</keyword>
<dbReference type="InterPro" id="IPR020625">
    <property type="entry name" value="Schiff_base-form_aldolases_AS"/>
</dbReference>
<evidence type="ECO:0000256" key="10">
    <source>
        <dbReference type="ARBA" id="ARBA00023270"/>
    </source>
</evidence>
<evidence type="ECO:0000256" key="3">
    <source>
        <dbReference type="ARBA" id="ARBA00007592"/>
    </source>
</evidence>
<protein>
    <recommendedName>
        <fullName evidence="4 12">4-hydroxy-tetrahydrodipicolinate synthase</fullName>
        <shortName evidence="12">HTPA synthase</shortName>
        <ecNumber evidence="4 12">4.3.3.7</ecNumber>
    </recommendedName>
</protein>
<dbReference type="PIRSF" id="PIRSF001365">
    <property type="entry name" value="DHDPS"/>
    <property type="match status" value="1"/>
</dbReference>
<feature type="active site" description="Proton donor/acceptor" evidence="12">
    <location>
        <position position="133"/>
    </location>
</feature>
<keyword evidence="15" id="KW-1185">Reference proteome</keyword>
<reference evidence="14 15" key="1">
    <citation type="submission" date="2019-02" db="EMBL/GenBank/DDBJ databases">
        <title>Halieaceae_genomes.</title>
        <authorList>
            <person name="Li S.-H."/>
        </authorList>
    </citation>
    <scope>NUCLEOTIDE SEQUENCE [LARGE SCALE GENOMIC DNA]</scope>
    <source>
        <strain evidence="14 15">JH123</strain>
    </source>
</reference>
<evidence type="ECO:0000256" key="7">
    <source>
        <dbReference type="ARBA" id="ARBA00022915"/>
    </source>
</evidence>
<dbReference type="InterPro" id="IPR013785">
    <property type="entry name" value="Aldolase_TIM"/>
</dbReference>
<dbReference type="SMART" id="SM01130">
    <property type="entry name" value="DHDPS"/>
    <property type="match status" value="1"/>
</dbReference>
<feature type="binding site" evidence="12">
    <location>
        <position position="203"/>
    </location>
    <ligand>
        <name>pyruvate</name>
        <dbReference type="ChEBI" id="CHEBI:15361"/>
    </ligand>
</feature>
<dbReference type="CDD" id="cd00950">
    <property type="entry name" value="DHDPS"/>
    <property type="match status" value="1"/>
</dbReference>
<dbReference type="Pfam" id="PF00701">
    <property type="entry name" value="DHDPS"/>
    <property type="match status" value="1"/>
</dbReference>
<name>A0ABY6Q8G7_9GAMM</name>
<feature type="site" description="Part of a proton relay during catalysis" evidence="12">
    <location>
        <position position="107"/>
    </location>
</feature>
<dbReference type="GO" id="GO:0008840">
    <property type="term" value="F:4-hydroxy-tetrahydrodipicolinate synthase activity"/>
    <property type="evidence" value="ECO:0007669"/>
    <property type="project" value="UniProtKB-EC"/>
</dbReference>
<keyword evidence="10 12" id="KW-0704">Schiff base</keyword>
<evidence type="ECO:0000256" key="11">
    <source>
        <dbReference type="ARBA" id="ARBA00047836"/>
    </source>
</evidence>
<dbReference type="PANTHER" id="PTHR12128:SF66">
    <property type="entry name" value="4-HYDROXY-2-OXOGLUTARATE ALDOLASE, MITOCHONDRIAL"/>
    <property type="match status" value="1"/>
</dbReference>
<evidence type="ECO:0000256" key="4">
    <source>
        <dbReference type="ARBA" id="ARBA00012086"/>
    </source>
</evidence>
<organism evidence="14 15">
    <name type="scientific">Candidatus Paraluminiphilus aquimaris</name>
    <dbReference type="NCBI Taxonomy" id="2518994"/>
    <lineage>
        <taxon>Bacteria</taxon>
        <taxon>Pseudomonadati</taxon>
        <taxon>Pseudomonadota</taxon>
        <taxon>Gammaproteobacteria</taxon>
        <taxon>Cellvibrionales</taxon>
        <taxon>Halieaceae</taxon>
        <taxon>Candidatus Paraluminiphilus</taxon>
    </lineage>
</organism>
<comment type="caution">
    <text evidence="12">Was originally thought to be a dihydrodipicolinate synthase (DHDPS), catalyzing the condensation of (S)-aspartate-beta-semialdehyde [(S)-ASA] and pyruvate to dihydrodipicolinate (DHDP). However, it was shown in E.coli that the product of the enzymatic reaction is not dihydrodipicolinate but in fact (4S)-4-hydroxy-2,3,4,5-tetrahydro-(2S)-dipicolinic acid (HTPA), and that the consecutive dehydration reaction leading to DHDP is not spontaneous but catalyzed by DapB.</text>
</comment>
<feature type="site" description="Part of a proton relay during catalysis" evidence="12">
    <location>
        <position position="44"/>
    </location>
</feature>
<dbReference type="Gene3D" id="3.20.20.70">
    <property type="entry name" value="Aldolase class I"/>
    <property type="match status" value="1"/>
</dbReference>
<feature type="active site" description="Schiff-base intermediate with substrate" evidence="12">
    <location>
        <position position="161"/>
    </location>
</feature>
<evidence type="ECO:0000313" key="14">
    <source>
        <dbReference type="EMBL" id="UZP75369.1"/>
    </source>
</evidence>
<evidence type="ECO:0000256" key="5">
    <source>
        <dbReference type="ARBA" id="ARBA00022490"/>
    </source>
</evidence>
<evidence type="ECO:0000256" key="2">
    <source>
        <dbReference type="ARBA" id="ARBA00005120"/>
    </source>
</evidence>
<sequence length="290" mass="30499">MITGSIVALVTPMTETGDIDWAALERLIDWHIANGTQALGLVGTTGEASTLSHPEHREVIRFGVSHAGGRIPIMAGTGSNSTLEAVELTVSAAEAGADCALLVTPYYNRPTQEGLYQHFKAVAGAINLPIVLYNVPSRTGCDLSVETTLRLSQIENIVGLKDATGDVARGAALIQALPKGFAVYSGDDSTTCDLLDVGAAGCISVTANVAPAQMADMCKLALAGDMASARAIDDQVRALHGTLFIESNPIPVKYAMGKMGLIEPTMRLPLTPLSETHWDTLNKAIDECIK</sequence>
<comment type="subcellular location">
    <subcellularLocation>
        <location evidence="12">Cytoplasm</location>
    </subcellularLocation>
</comment>
<evidence type="ECO:0000256" key="6">
    <source>
        <dbReference type="ARBA" id="ARBA00022605"/>
    </source>
</evidence>